<gene>
    <name evidence="16" type="ORF">prwr041_04610</name>
</gene>
<dbReference type="InterPro" id="IPR037066">
    <property type="entry name" value="Plug_dom_sf"/>
</dbReference>
<evidence type="ECO:0000256" key="8">
    <source>
        <dbReference type="ARBA" id="ARBA00023077"/>
    </source>
</evidence>
<dbReference type="Pfam" id="PF13715">
    <property type="entry name" value="CarbopepD_reg_2"/>
    <property type="match status" value="1"/>
</dbReference>
<dbReference type="InterPro" id="IPR036942">
    <property type="entry name" value="Beta-barrel_TonB_sf"/>
</dbReference>
<protein>
    <submittedName>
        <fullName evidence="16">SusC/RagA family TonB-linked outer membrane protein</fullName>
    </submittedName>
</protein>
<accession>A0ABN6EKF2</accession>
<evidence type="ECO:0000259" key="15">
    <source>
        <dbReference type="Pfam" id="PF07715"/>
    </source>
</evidence>
<dbReference type="InterPro" id="IPR012910">
    <property type="entry name" value="Plug_dom"/>
</dbReference>
<dbReference type="PANTHER" id="PTHR32552">
    <property type="entry name" value="FERRICHROME IRON RECEPTOR-RELATED"/>
    <property type="match status" value="1"/>
</dbReference>
<dbReference type="InterPro" id="IPR039426">
    <property type="entry name" value="TonB-dep_rcpt-like"/>
</dbReference>
<evidence type="ECO:0000256" key="13">
    <source>
        <dbReference type="SAM" id="SignalP"/>
    </source>
</evidence>
<evidence type="ECO:0000256" key="12">
    <source>
        <dbReference type="RuleBase" id="RU003357"/>
    </source>
</evidence>
<proteinExistence type="inferred from homology"/>
<evidence type="ECO:0000256" key="1">
    <source>
        <dbReference type="ARBA" id="ARBA00004571"/>
    </source>
</evidence>
<dbReference type="SUPFAM" id="SSF56935">
    <property type="entry name" value="Porins"/>
    <property type="match status" value="1"/>
</dbReference>
<dbReference type="Pfam" id="PF00593">
    <property type="entry name" value="TonB_dep_Rec_b-barrel"/>
    <property type="match status" value="1"/>
</dbReference>
<evidence type="ECO:0000256" key="9">
    <source>
        <dbReference type="ARBA" id="ARBA00023136"/>
    </source>
</evidence>
<keyword evidence="5 11" id="KW-0812">Transmembrane</keyword>
<keyword evidence="3 11" id="KW-1134">Transmembrane beta strand</keyword>
<evidence type="ECO:0000256" key="11">
    <source>
        <dbReference type="PROSITE-ProRule" id="PRU01360"/>
    </source>
</evidence>
<dbReference type="NCBIfam" id="TIGR04057">
    <property type="entry name" value="SusC_RagA_signa"/>
    <property type="match status" value="1"/>
</dbReference>
<dbReference type="Gene3D" id="2.170.130.10">
    <property type="entry name" value="TonB-dependent receptor, plug domain"/>
    <property type="match status" value="1"/>
</dbReference>
<dbReference type="SUPFAM" id="SSF49464">
    <property type="entry name" value="Carboxypeptidase regulatory domain-like"/>
    <property type="match status" value="1"/>
</dbReference>
<name>A0ABN6EKF2_9BACT</name>
<keyword evidence="8 12" id="KW-0798">TonB box</keyword>
<dbReference type="InterPro" id="IPR023997">
    <property type="entry name" value="TonB-dep_OMP_SusC/RagA_CS"/>
</dbReference>
<feature type="domain" description="TonB-dependent receptor plug" evidence="15">
    <location>
        <begin position="140"/>
        <end position="245"/>
    </location>
</feature>
<dbReference type="Proteomes" id="UP001319045">
    <property type="component" value="Chromosome"/>
</dbReference>
<evidence type="ECO:0000256" key="4">
    <source>
        <dbReference type="ARBA" id="ARBA00022496"/>
    </source>
</evidence>
<evidence type="ECO:0000256" key="2">
    <source>
        <dbReference type="ARBA" id="ARBA00022448"/>
    </source>
</evidence>
<comment type="subcellular location">
    <subcellularLocation>
        <location evidence="1 11">Cell outer membrane</location>
        <topology evidence="1 11">Multi-pass membrane protein</topology>
    </subcellularLocation>
</comment>
<evidence type="ECO:0000313" key="16">
    <source>
        <dbReference type="EMBL" id="BCS84568.1"/>
    </source>
</evidence>
<evidence type="ECO:0000256" key="6">
    <source>
        <dbReference type="ARBA" id="ARBA00023004"/>
    </source>
</evidence>
<keyword evidence="2 11" id="KW-0813">Transport</keyword>
<keyword evidence="6" id="KW-0408">Iron</keyword>
<dbReference type="InterPro" id="IPR000531">
    <property type="entry name" value="Beta-barrel_TonB"/>
</dbReference>
<evidence type="ECO:0000256" key="10">
    <source>
        <dbReference type="ARBA" id="ARBA00023237"/>
    </source>
</evidence>
<dbReference type="InterPro" id="IPR008969">
    <property type="entry name" value="CarboxyPept-like_regulatory"/>
</dbReference>
<organism evidence="16 17">
    <name type="scientific">Prevotella herbatica</name>
    <dbReference type="NCBI Taxonomy" id="2801997"/>
    <lineage>
        <taxon>Bacteria</taxon>
        <taxon>Pseudomonadati</taxon>
        <taxon>Bacteroidota</taxon>
        <taxon>Bacteroidia</taxon>
        <taxon>Bacteroidales</taxon>
        <taxon>Prevotellaceae</taxon>
        <taxon>Prevotella</taxon>
    </lineage>
</organism>
<feature type="chain" id="PRO_5045315588" evidence="13">
    <location>
        <begin position="36"/>
        <end position="1006"/>
    </location>
</feature>
<keyword evidence="4" id="KW-0410">Iron transport</keyword>
<evidence type="ECO:0000256" key="7">
    <source>
        <dbReference type="ARBA" id="ARBA00023065"/>
    </source>
</evidence>
<keyword evidence="10 11" id="KW-0998">Cell outer membrane</keyword>
<sequence length="1006" mass="111641">MKKTLFSNGFMHSNAFIKASACLLLSTGTAIPVMASPESSGNPSPTIVQQNTTVIKGSVLDANGEPIIGASVVEKGSSSNGTVTDINGDYTLNIKRGSVVIISYVGYITQETTKGGKITLKEDLKSISEVVVIGYGTQKKGDITSAITSIKSEDFSKGNIKDAGDLIKGKVAGLTIANGSGDPSVASSIRLRGIISLSGGNTPLVLVDGIEGSLSTVAPEDIASVDVLKDASAAAIYGTRGAAGVIIITTKSGRRDAATTVNYSGYMSLSSFGKKLDMMDGTDVRNGLTQFNDKGYDTDWLDAVTRTAFTHNHNIMISGGDKSTTYNADFTYRDQQGVIIKTYSNDMRFNGGLSHWFMNDMMKISFNIMKRWHENGPVDAAATQIYRQAIMRNPTEPIYNQDGSYYENMAVNYYMNPVELLNEHKGEYKTENTRMVGNLTFEPIKGWQTNLMLSTDRDNSHDKGYYTSKYYDQVINYHTGYAYHSYSYGKSDNLELTSTYKHQFGNHRIEALAGYSYQYNEYEGFNANNTNFMSDFYQDNNIGVGGFLKEGKAGMGSYKYDDTLVGFFGRISYGYADKYNVLVSVRREGSSKFGANNKWGTFPSASLGWTISNESFMKSLTWINNLKLRAGFGVTGVIPSGSYQSLTQWSLGDPYYYDNGTWYQGLNVTSNPNPNLKWEKSTEFNVGIDWSVLNDRLSGTIDMYHKKTSDMLWSYDVPCPPNLYNTTLANVGKMRNMGIEIAVNAVPVRMKDFEWRTTVTAAYNATKLLSLSNALYQTANQHDMAVIGEPISLTTQRLEVGKPLGQWYGMKSVGVSENGLWMIENKETGKAEEFNDNMLTDDKYHQYLGNAIPKVNLGWNNSFSYKGFDLNMQFTGQFGFKIFNEARAYYENNAVVYNHLKSAADKQYGDYVLSRAQKQTFVSYYLENGNYVKLSNLTLGYTVPLKSDKYAKNIYVYLSGSNLFTITGYKGLDPELSNTDPLSSGIDWRDKYPSIRTFTLGAKFTF</sequence>
<keyword evidence="17" id="KW-1185">Reference proteome</keyword>
<dbReference type="Pfam" id="PF07715">
    <property type="entry name" value="Plug"/>
    <property type="match status" value="1"/>
</dbReference>
<evidence type="ECO:0000313" key="17">
    <source>
        <dbReference type="Proteomes" id="UP001319045"/>
    </source>
</evidence>
<keyword evidence="13" id="KW-0732">Signal</keyword>
<dbReference type="PANTHER" id="PTHR32552:SF81">
    <property type="entry name" value="TONB-DEPENDENT OUTER MEMBRANE RECEPTOR"/>
    <property type="match status" value="1"/>
</dbReference>
<keyword evidence="9 11" id="KW-0472">Membrane</keyword>
<keyword evidence="7" id="KW-0406">Ion transport</keyword>
<evidence type="ECO:0000256" key="3">
    <source>
        <dbReference type="ARBA" id="ARBA00022452"/>
    </source>
</evidence>
<feature type="signal peptide" evidence="13">
    <location>
        <begin position="1"/>
        <end position="35"/>
    </location>
</feature>
<dbReference type="Gene3D" id="2.60.40.1120">
    <property type="entry name" value="Carboxypeptidase-like, regulatory domain"/>
    <property type="match status" value="1"/>
</dbReference>
<dbReference type="PROSITE" id="PS52016">
    <property type="entry name" value="TONB_DEPENDENT_REC_3"/>
    <property type="match status" value="1"/>
</dbReference>
<feature type="domain" description="TonB-dependent receptor-like beta-barrel" evidence="14">
    <location>
        <begin position="412"/>
        <end position="963"/>
    </location>
</feature>
<evidence type="ECO:0000256" key="5">
    <source>
        <dbReference type="ARBA" id="ARBA00022692"/>
    </source>
</evidence>
<comment type="similarity">
    <text evidence="11 12">Belongs to the TonB-dependent receptor family.</text>
</comment>
<dbReference type="NCBIfam" id="TIGR04056">
    <property type="entry name" value="OMP_RagA_SusC"/>
    <property type="match status" value="1"/>
</dbReference>
<dbReference type="Gene3D" id="2.40.170.20">
    <property type="entry name" value="TonB-dependent receptor, beta-barrel domain"/>
    <property type="match status" value="1"/>
</dbReference>
<dbReference type="InterPro" id="IPR023996">
    <property type="entry name" value="TonB-dep_OMP_SusC/RagA"/>
</dbReference>
<reference evidence="16 17" key="1">
    <citation type="journal article" date="2022" name="Int. J. Syst. Evol. Microbiol.">
        <title>Prevotella herbatica sp. nov., a plant polysaccharide-decomposing anaerobic bacterium isolated from a methanogenic reactor.</title>
        <authorList>
            <person name="Uek A."/>
            <person name="Tonouchi A."/>
            <person name="Kaku N."/>
            <person name="Ueki K."/>
        </authorList>
    </citation>
    <scope>NUCLEOTIDE SEQUENCE [LARGE SCALE GENOMIC DNA]</scope>
    <source>
        <strain evidence="16 17">WR041</strain>
    </source>
</reference>
<dbReference type="RefSeq" id="WP_207154735.1">
    <property type="nucleotide sequence ID" value="NZ_AP024484.1"/>
</dbReference>
<evidence type="ECO:0000259" key="14">
    <source>
        <dbReference type="Pfam" id="PF00593"/>
    </source>
</evidence>
<dbReference type="EMBL" id="AP024484">
    <property type="protein sequence ID" value="BCS84568.1"/>
    <property type="molecule type" value="Genomic_DNA"/>
</dbReference>